<reference evidence="3" key="1">
    <citation type="journal article" date="2019" name="Int. J. Syst. Evol. Microbiol.">
        <title>The Global Catalogue of Microorganisms (GCM) 10K type strain sequencing project: providing services to taxonomists for standard genome sequencing and annotation.</title>
        <authorList>
            <consortium name="The Broad Institute Genomics Platform"/>
            <consortium name="The Broad Institute Genome Sequencing Center for Infectious Disease"/>
            <person name="Wu L."/>
            <person name="Ma J."/>
        </authorList>
    </citation>
    <scope>NUCLEOTIDE SEQUENCE [LARGE SCALE GENOMIC DNA]</scope>
    <source>
        <strain evidence="3">JCM 14234</strain>
    </source>
</reference>
<feature type="signal peptide" evidence="1">
    <location>
        <begin position="1"/>
        <end position="29"/>
    </location>
</feature>
<dbReference type="InterPro" id="IPR011042">
    <property type="entry name" value="6-blade_b-propeller_TolB-like"/>
</dbReference>
<gene>
    <name evidence="2" type="ORF">GCM10010528_07500</name>
</gene>
<organism evidence="2 3">
    <name type="scientific">Gordonia defluvii</name>
    <dbReference type="NCBI Taxonomy" id="283718"/>
    <lineage>
        <taxon>Bacteria</taxon>
        <taxon>Bacillati</taxon>
        <taxon>Actinomycetota</taxon>
        <taxon>Actinomycetes</taxon>
        <taxon>Mycobacteriales</taxon>
        <taxon>Gordoniaceae</taxon>
        <taxon>Gordonia</taxon>
    </lineage>
</organism>
<comment type="caution">
    <text evidence="2">The sequence shown here is derived from an EMBL/GenBank/DDBJ whole genome shotgun (WGS) entry which is preliminary data.</text>
</comment>
<sequence>MRSTTAALVLAAIVVTVSATLSTPPAATAAPPCGSPSVTVLSTAKVPVFAWSENLGYDQGGRLWVSRLNQGEVERLSAQGRRTAVVTVESPGAVRLGPDGLMYVASGTTTMNMLPGAVRTGRVLRFDSTAAHPVPHTFARGLGMPNGMAFGADRALYVADGALGVLRIRPNGSVDRAWSAQTASAIAPLTNGLIVDGITADGNDLYVTFIASRTGRVLRIPIHHPAAASTLDLTGPRPGFLDDLATLPQHRLAVATATGQLITVDTKTGRTCSYDLGQPLTAAAVDPVDSARLTIGTESGDLLSLRLPAH</sequence>
<dbReference type="SUPFAM" id="SSF63829">
    <property type="entry name" value="Calcium-dependent phosphotriesterase"/>
    <property type="match status" value="1"/>
</dbReference>
<evidence type="ECO:0000313" key="2">
    <source>
        <dbReference type="EMBL" id="GAA3028231.1"/>
    </source>
</evidence>
<feature type="chain" id="PRO_5045706848" description="SMP-30/Gluconolactonase/LRE-like region domain-containing protein" evidence="1">
    <location>
        <begin position="30"/>
        <end position="310"/>
    </location>
</feature>
<accession>A0ABP6L576</accession>
<protein>
    <recommendedName>
        <fullName evidence="4">SMP-30/Gluconolactonase/LRE-like region domain-containing protein</fullName>
    </recommendedName>
</protein>
<keyword evidence="1" id="KW-0732">Signal</keyword>
<name>A0ABP6L576_9ACTN</name>
<evidence type="ECO:0008006" key="4">
    <source>
        <dbReference type="Google" id="ProtNLM"/>
    </source>
</evidence>
<dbReference type="EMBL" id="BAAAVS010000013">
    <property type="protein sequence ID" value="GAA3028231.1"/>
    <property type="molecule type" value="Genomic_DNA"/>
</dbReference>
<evidence type="ECO:0000256" key="1">
    <source>
        <dbReference type="SAM" id="SignalP"/>
    </source>
</evidence>
<evidence type="ECO:0000313" key="3">
    <source>
        <dbReference type="Proteomes" id="UP001501035"/>
    </source>
</evidence>
<dbReference type="Gene3D" id="2.120.10.30">
    <property type="entry name" value="TolB, C-terminal domain"/>
    <property type="match status" value="1"/>
</dbReference>
<proteinExistence type="predicted"/>
<dbReference type="RefSeq" id="WP_290705987.1">
    <property type="nucleotide sequence ID" value="NZ_BAAAVS010000013.1"/>
</dbReference>
<dbReference type="Proteomes" id="UP001501035">
    <property type="component" value="Unassembled WGS sequence"/>
</dbReference>
<keyword evidence="3" id="KW-1185">Reference proteome</keyword>